<gene>
    <name evidence="2" type="ORF">M9458_048781</name>
</gene>
<proteinExistence type="predicted"/>
<organism evidence="2 3">
    <name type="scientific">Cirrhinus mrigala</name>
    <name type="common">Mrigala</name>
    <dbReference type="NCBI Taxonomy" id="683832"/>
    <lineage>
        <taxon>Eukaryota</taxon>
        <taxon>Metazoa</taxon>
        <taxon>Chordata</taxon>
        <taxon>Craniata</taxon>
        <taxon>Vertebrata</taxon>
        <taxon>Euteleostomi</taxon>
        <taxon>Actinopterygii</taxon>
        <taxon>Neopterygii</taxon>
        <taxon>Teleostei</taxon>
        <taxon>Ostariophysi</taxon>
        <taxon>Cypriniformes</taxon>
        <taxon>Cyprinidae</taxon>
        <taxon>Labeoninae</taxon>
        <taxon>Labeonini</taxon>
        <taxon>Cirrhinus</taxon>
    </lineage>
</organism>
<sequence length="66" mass="7749">SVESCSEDKTKRIKAEYEKKLGVMNKELQKLQAAQKEHARLLKNQSQYEKQLKKLQLDLADMKKTK</sequence>
<feature type="non-terminal residue" evidence="2">
    <location>
        <position position="66"/>
    </location>
</feature>
<evidence type="ECO:0000313" key="3">
    <source>
        <dbReference type="Proteomes" id="UP001529510"/>
    </source>
</evidence>
<keyword evidence="3" id="KW-1185">Reference proteome</keyword>
<evidence type="ECO:0000256" key="1">
    <source>
        <dbReference type="SAM" id="Coils"/>
    </source>
</evidence>
<name>A0ABD0N2F2_CIRMR</name>
<evidence type="ECO:0000313" key="2">
    <source>
        <dbReference type="EMBL" id="KAL0154518.1"/>
    </source>
</evidence>
<dbReference type="Proteomes" id="UP001529510">
    <property type="component" value="Unassembled WGS sequence"/>
</dbReference>
<protein>
    <submittedName>
        <fullName evidence="2">Uncharacterized protein</fullName>
    </submittedName>
</protein>
<dbReference type="AlphaFoldDB" id="A0ABD0N2F2"/>
<feature type="non-terminal residue" evidence="2">
    <location>
        <position position="1"/>
    </location>
</feature>
<reference evidence="2 3" key="1">
    <citation type="submission" date="2024-05" db="EMBL/GenBank/DDBJ databases">
        <title>Genome sequencing and assembly of Indian major carp, Cirrhinus mrigala (Hamilton, 1822).</title>
        <authorList>
            <person name="Mohindra V."/>
            <person name="Chowdhury L.M."/>
            <person name="Lal K."/>
            <person name="Jena J.K."/>
        </authorList>
    </citation>
    <scope>NUCLEOTIDE SEQUENCE [LARGE SCALE GENOMIC DNA]</scope>
    <source>
        <strain evidence="2">CM1030</strain>
        <tissue evidence="2">Blood</tissue>
    </source>
</reference>
<dbReference type="EMBL" id="JAMKFB020000025">
    <property type="protein sequence ID" value="KAL0154518.1"/>
    <property type="molecule type" value="Genomic_DNA"/>
</dbReference>
<comment type="caution">
    <text evidence="2">The sequence shown here is derived from an EMBL/GenBank/DDBJ whole genome shotgun (WGS) entry which is preliminary data.</text>
</comment>
<keyword evidence="1" id="KW-0175">Coiled coil</keyword>
<feature type="coiled-coil region" evidence="1">
    <location>
        <begin position="14"/>
        <end position="65"/>
    </location>
</feature>
<dbReference type="Pfam" id="PF25764">
    <property type="entry name" value="KIF21A_4th"/>
    <property type="match status" value="1"/>
</dbReference>
<accession>A0ABD0N2F2</accession>